<dbReference type="EMBL" id="JAHOEL010000004">
    <property type="protein sequence ID" value="MBV3391877.1"/>
    <property type="molecule type" value="Genomic_DNA"/>
</dbReference>
<evidence type="ECO:0000256" key="5">
    <source>
        <dbReference type="ARBA" id="ARBA00023136"/>
    </source>
</evidence>
<dbReference type="Pfam" id="PF21370">
    <property type="entry name" value="PAS_GdpP"/>
    <property type="match status" value="1"/>
</dbReference>
<dbReference type="InterPro" id="IPR003156">
    <property type="entry name" value="DHHA1_dom"/>
</dbReference>
<dbReference type="Proteomes" id="UP001197492">
    <property type="component" value="Unassembled WGS sequence"/>
</dbReference>
<feature type="domain" description="DDH" evidence="8">
    <location>
        <begin position="335"/>
        <end position="492"/>
    </location>
</feature>
<keyword evidence="5 6" id="KW-0472">Membrane</keyword>
<reference evidence="11 14" key="1">
    <citation type="submission" date="2021-06" db="EMBL/GenBank/DDBJ databases">
        <title>Collection of gut derived symbiotic bacterial strains cultured from healthy donors.</title>
        <authorList>
            <person name="Lin H."/>
            <person name="Littmann E."/>
            <person name="Pamer E.G."/>
        </authorList>
    </citation>
    <scope>NUCLEOTIDE SEQUENCE</scope>
    <source>
        <strain evidence="12 14">MSK.21.70</strain>
        <strain evidence="11">MSK.21.82</strain>
    </source>
</reference>
<keyword evidence="3 7" id="KW-0812">Transmembrane</keyword>
<dbReference type="EMBL" id="JAHOEF010000004">
    <property type="protein sequence ID" value="MBV3381853.1"/>
    <property type="molecule type" value="Genomic_DNA"/>
</dbReference>
<comment type="similarity">
    <text evidence="6">Belongs to the GdpP/PdeA phosphodiesterase family.</text>
</comment>
<comment type="catalytic activity">
    <reaction evidence="6">
        <text>3',3'-c-di-AMP + H2O = 5'-O-phosphonoadenylyl-(3'-&gt;5')-adenosine + H(+)</text>
        <dbReference type="Rhea" id="RHEA:54420"/>
        <dbReference type="ChEBI" id="CHEBI:15377"/>
        <dbReference type="ChEBI" id="CHEBI:15378"/>
        <dbReference type="ChEBI" id="CHEBI:71500"/>
        <dbReference type="ChEBI" id="CHEBI:138171"/>
    </reaction>
</comment>
<evidence type="ECO:0000256" key="1">
    <source>
        <dbReference type="ARBA" id="ARBA00004651"/>
    </source>
</evidence>
<keyword evidence="4 7" id="KW-1133">Transmembrane helix</keyword>
<feature type="transmembrane region" description="Helical" evidence="7">
    <location>
        <begin position="36"/>
        <end position="58"/>
    </location>
</feature>
<gene>
    <name evidence="11" type="ORF">KSV97_01135</name>
    <name evidence="12" type="ORF">KSW06_01145</name>
</gene>
<evidence type="ECO:0000313" key="12">
    <source>
        <dbReference type="EMBL" id="MBV3391877.1"/>
    </source>
</evidence>
<dbReference type="PANTHER" id="PTHR47618">
    <property type="entry name" value="BIFUNCTIONAL OLIGORIBONUCLEASE AND PAP PHOSPHATASE NRNA"/>
    <property type="match status" value="1"/>
</dbReference>
<evidence type="ECO:0000313" key="11">
    <source>
        <dbReference type="EMBL" id="MBV3381853.1"/>
    </source>
</evidence>
<evidence type="ECO:0000256" key="4">
    <source>
        <dbReference type="ARBA" id="ARBA00022989"/>
    </source>
</evidence>
<comment type="function">
    <text evidence="6">Has phosphodiesterase (PDE) activity against cyclic-di-AMP (c-di-AMP).</text>
</comment>
<feature type="domain" description="DHHA1" evidence="9">
    <location>
        <begin position="556"/>
        <end position="647"/>
    </location>
</feature>
<accession>A0AAW4MY94</accession>
<dbReference type="Pfam" id="PF02272">
    <property type="entry name" value="DHHA1"/>
    <property type="match status" value="1"/>
</dbReference>
<name>A0AAW4MY94_9FIRM</name>
<evidence type="ECO:0000313" key="14">
    <source>
        <dbReference type="Proteomes" id="UP001197492"/>
    </source>
</evidence>
<proteinExistence type="inferred from homology"/>
<keyword evidence="14" id="KW-1185">Reference proteome</keyword>
<dbReference type="Proteomes" id="UP001196408">
    <property type="component" value="Unassembled WGS sequence"/>
</dbReference>
<dbReference type="InterPro" id="IPR014528">
    <property type="entry name" value="GdpP/PdeA"/>
</dbReference>
<feature type="transmembrane region" description="Helical" evidence="7">
    <location>
        <begin position="12"/>
        <end position="30"/>
    </location>
</feature>
<dbReference type="GO" id="GO:0005886">
    <property type="term" value="C:plasma membrane"/>
    <property type="evidence" value="ECO:0007669"/>
    <property type="project" value="UniProtKB-SubCell"/>
</dbReference>
<dbReference type="InterPro" id="IPR049553">
    <property type="entry name" value="GdpP-like_PAS"/>
</dbReference>
<organism evidence="11 13">
    <name type="scientific">Catenibacterium mitsuokai</name>
    <dbReference type="NCBI Taxonomy" id="100886"/>
    <lineage>
        <taxon>Bacteria</taxon>
        <taxon>Bacillati</taxon>
        <taxon>Bacillota</taxon>
        <taxon>Erysipelotrichia</taxon>
        <taxon>Erysipelotrichales</taxon>
        <taxon>Coprobacillaceae</taxon>
        <taxon>Catenibacterium</taxon>
    </lineage>
</organism>
<dbReference type="PIRSF" id="PIRSF026583">
    <property type="entry name" value="YybT"/>
    <property type="match status" value="1"/>
</dbReference>
<dbReference type="Pfam" id="PF01368">
    <property type="entry name" value="DHH"/>
    <property type="match status" value="1"/>
</dbReference>
<keyword evidence="6" id="KW-0378">Hydrolase</keyword>
<evidence type="ECO:0000256" key="3">
    <source>
        <dbReference type="ARBA" id="ARBA00022692"/>
    </source>
</evidence>
<comment type="caution">
    <text evidence="11">The sequence shown here is derived from an EMBL/GenBank/DDBJ whole genome shotgun (WGS) entry which is preliminary data.</text>
</comment>
<dbReference type="InterPro" id="IPR051319">
    <property type="entry name" value="Oligoribo/pAp-PDE_c-di-AMP_PDE"/>
</dbReference>
<dbReference type="RefSeq" id="WP_217746943.1">
    <property type="nucleotide sequence ID" value="NZ_JAHOEB010000004.1"/>
</dbReference>
<protein>
    <recommendedName>
        <fullName evidence="6">Cyclic-di-AMP phosphodiesterase</fullName>
        <ecNumber evidence="6">3.1.4.-</ecNumber>
    </recommendedName>
</protein>
<dbReference type="PANTHER" id="PTHR47618:SF2">
    <property type="entry name" value="CYCLIC-DI-AMP PHOSPHODIESTERASE GDPP"/>
    <property type="match status" value="1"/>
</dbReference>
<dbReference type="AlphaFoldDB" id="A0AAW4MY94"/>
<dbReference type="InterPro" id="IPR001667">
    <property type="entry name" value="DDH_dom"/>
</dbReference>
<evidence type="ECO:0000313" key="13">
    <source>
        <dbReference type="Proteomes" id="UP001196408"/>
    </source>
</evidence>
<dbReference type="EC" id="3.1.4.-" evidence="6"/>
<evidence type="ECO:0000256" key="2">
    <source>
        <dbReference type="ARBA" id="ARBA00022475"/>
    </source>
</evidence>
<feature type="domain" description="Cyclic-di-AMP phosphodiesterase GdpP-like PAS" evidence="10">
    <location>
        <begin position="77"/>
        <end position="156"/>
    </location>
</feature>
<evidence type="ECO:0000259" key="8">
    <source>
        <dbReference type="Pfam" id="PF01368"/>
    </source>
</evidence>
<keyword evidence="2 6" id="KW-1003">Cell membrane</keyword>
<dbReference type="GO" id="GO:0003676">
    <property type="term" value="F:nucleic acid binding"/>
    <property type="evidence" value="ECO:0007669"/>
    <property type="project" value="InterPro"/>
</dbReference>
<evidence type="ECO:0000259" key="9">
    <source>
        <dbReference type="Pfam" id="PF02272"/>
    </source>
</evidence>
<evidence type="ECO:0000259" key="10">
    <source>
        <dbReference type="Pfam" id="PF21370"/>
    </source>
</evidence>
<evidence type="ECO:0000256" key="7">
    <source>
        <dbReference type="SAM" id="Phobius"/>
    </source>
</evidence>
<dbReference type="Pfam" id="PF24898">
    <property type="entry name" value="GGDEF_GdpP"/>
    <property type="match status" value="1"/>
</dbReference>
<evidence type="ECO:0000256" key="6">
    <source>
        <dbReference type="PIRNR" id="PIRNR026583"/>
    </source>
</evidence>
<comment type="subcellular location">
    <subcellularLocation>
        <location evidence="1">Cell membrane</location>
        <topology evidence="1">Multi-pass membrane protein</topology>
    </subcellularLocation>
</comment>
<sequence length="651" mass="73514">MTRKVAQLRNIFVLLLVFITFATFAAFGIFHQAWMLRLAIFVVITNVIYISLLFYMGYLMDQNSYSVSDALGIDAKNALIYGGVGLIQYDENRNITWVSDFLKALNINIVGIKLLEWQPTLASLFDDEDVKTIEVKGKKFEVYNSADTRLIYMKDVTQYLSLSQDYEDMQVCMGYITVDNYDEIIANVDESQKVKIQNQCRSLITDWAYKNGMIIRRYQTGKYIVFFNERIYKKLIESKFSILDDFKNAIEELDVLMTLSIGIGRSTKVLRELEELASSALSLAYSRGGDQIAIKSGKDHVRYFGGKTDAFETSSKVRSRIMAQSLAGLISRSRNVLVMGHKNSDLDSFGASLAAARIAENLGKKANIVIDYESLEEKTKGVVEMLRSNPDYKGLMLTISEALEKTNKDTLLICVDNHKDSLAISRSVLDKVKNKVIIDHHRRSEEFISSPVLTYLEPSASSTVELLVELFDYQQHEIEISSLDATVMYTGMLVDTNYFRQHVGTRTFQSAAKLKEAQADLALAYELLEDSFECMKEIFDITESAYRYKDRFLIATGKDDELSRSTLAKAANQLVYVSGIYAAFAIGYISKNTVAISARSSKKINVQMIMEDLNGGGHFSMAACQIENVTIEEAKERLEHAIDAYLEDRGV</sequence>